<comment type="caution">
    <text evidence="1">The sequence shown here is derived from an EMBL/GenBank/DDBJ whole genome shotgun (WGS) entry which is preliminary data.</text>
</comment>
<name>A0A7W6LMM5_9HYPH</name>
<organism evidence="1 2">
    <name type="scientific">Rhizobium rhizoryzae</name>
    <dbReference type="NCBI Taxonomy" id="451876"/>
    <lineage>
        <taxon>Bacteria</taxon>
        <taxon>Pseudomonadati</taxon>
        <taxon>Pseudomonadota</taxon>
        <taxon>Alphaproteobacteria</taxon>
        <taxon>Hyphomicrobiales</taxon>
        <taxon>Rhizobiaceae</taxon>
        <taxon>Rhizobium/Agrobacterium group</taxon>
        <taxon>Rhizobium</taxon>
    </lineage>
</organism>
<gene>
    <name evidence="1" type="ORF">GGQ72_004586</name>
</gene>
<reference evidence="1 2" key="1">
    <citation type="submission" date="2020-08" db="EMBL/GenBank/DDBJ databases">
        <title>Genomic Encyclopedia of Type Strains, Phase IV (KMG-IV): sequencing the most valuable type-strain genomes for metagenomic binning, comparative biology and taxonomic classification.</title>
        <authorList>
            <person name="Goeker M."/>
        </authorList>
    </citation>
    <scope>NUCLEOTIDE SEQUENCE [LARGE SCALE GENOMIC DNA]</scope>
    <source>
        <strain evidence="1 2">DSM 29514</strain>
    </source>
</reference>
<dbReference type="EMBL" id="JACIEC010000016">
    <property type="protein sequence ID" value="MBB4146017.1"/>
    <property type="molecule type" value="Genomic_DNA"/>
</dbReference>
<evidence type="ECO:0008006" key="3">
    <source>
        <dbReference type="Google" id="ProtNLM"/>
    </source>
</evidence>
<dbReference type="AlphaFoldDB" id="A0A7W6LMM5"/>
<sequence>MAIPGDVQAALDRLVQYNSNPVGDANPYGLANYGNVINFPLALTDIEAVAVWFGSTGGLPGPDGREIQLQKSATHLQWRYVGDAGWTDIVALADLTGPKGDDGEPGTTDYNLLSNLPTLGTAADKNVANLTEAVSAVPGAIMDAEMTRHHVVAGLAPVRVSAGAALTIELSDNNTIIDHSNATAVACVLPNDLPVGFGTTVIQAGAGKISFSASSGATIRSEEGLTQTRTINSAAALTVISNDGGSAAVYYLSGGLQ</sequence>
<accession>A0A7W6LMM5</accession>
<protein>
    <recommendedName>
        <fullName evidence="3">DUF2793 domain-containing protein</fullName>
    </recommendedName>
</protein>
<keyword evidence="2" id="KW-1185">Reference proteome</keyword>
<dbReference type="Proteomes" id="UP000519897">
    <property type="component" value="Unassembled WGS sequence"/>
</dbReference>
<evidence type="ECO:0000313" key="1">
    <source>
        <dbReference type="EMBL" id="MBB4146017.1"/>
    </source>
</evidence>
<dbReference type="RefSeq" id="WP_165137781.1">
    <property type="nucleotide sequence ID" value="NZ_CP049252.1"/>
</dbReference>
<evidence type="ECO:0000313" key="2">
    <source>
        <dbReference type="Proteomes" id="UP000519897"/>
    </source>
</evidence>
<proteinExistence type="predicted"/>